<evidence type="ECO:0000313" key="3">
    <source>
        <dbReference type="Proteomes" id="UP000515349"/>
    </source>
</evidence>
<dbReference type="AlphaFoldDB" id="A0A7D7QW38"/>
<dbReference type="RefSeq" id="WP_181886243.1">
    <property type="nucleotide sequence ID" value="NZ_CP059472.1"/>
</dbReference>
<reference evidence="4" key="2">
    <citation type="submission" date="2020-07" db="EMBL/GenBank/DDBJ databases">
        <title>Flavobacterium sp. xlx-214.</title>
        <authorList>
            <person name="Yang C."/>
        </authorList>
    </citation>
    <scope>NUCLEOTIDE SEQUENCE [LARGE SCALE GENOMIC DNA]</scope>
    <source>
        <strain evidence="4">CX-624</strain>
    </source>
</reference>
<accession>A0A7D7QW38</accession>
<evidence type="ECO:0000313" key="1">
    <source>
        <dbReference type="EMBL" id="MBA5246146.1"/>
    </source>
</evidence>
<evidence type="ECO:0000313" key="4">
    <source>
        <dbReference type="Proteomes" id="UP000539710"/>
    </source>
</evidence>
<name>A0A7D7QW38_9FLAO</name>
<dbReference type="KEGG" id="cbau:H1R16_00185"/>
<dbReference type="EMBL" id="CP059472">
    <property type="protein sequence ID" value="QMS98470.1"/>
    <property type="molecule type" value="Genomic_DNA"/>
</dbReference>
<dbReference type="Proteomes" id="UP000539710">
    <property type="component" value="Unassembled WGS sequence"/>
</dbReference>
<sequence>MDEMLRILLTAILSGTVVSAIVGLVFKRKTEFITAEIKDEFERNMIRLKTGQQWKEKALTELYGPLNYHFTRTKKALGRYTDKNIYLEVNVFKDSNEKIRNLLLEKSYLIYPELTDDADELITHYDVWLEQYDKLRVNPEPDEVAATFVFVQNLGFPFPRAAEEKFKNMYRKLWTEVYES</sequence>
<organism evidence="2 3">
    <name type="scientific">Marnyiella aurantia</name>
    <dbReference type="NCBI Taxonomy" id="2758037"/>
    <lineage>
        <taxon>Bacteria</taxon>
        <taxon>Pseudomonadati</taxon>
        <taxon>Bacteroidota</taxon>
        <taxon>Flavobacteriia</taxon>
        <taxon>Flavobacteriales</taxon>
        <taxon>Weeksellaceae</taxon>
        <taxon>Marnyiella</taxon>
    </lineage>
</organism>
<evidence type="ECO:0008006" key="5">
    <source>
        <dbReference type="Google" id="ProtNLM"/>
    </source>
</evidence>
<dbReference type="Proteomes" id="UP000515349">
    <property type="component" value="Chromosome"/>
</dbReference>
<reference evidence="2 3" key="1">
    <citation type="submission" date="2020-07" db="EMBL/GenBank/DDBJ databases">
        <title>Chryseobacterium sp.cx-624.</title>
        <authorList>
            <person name="Yang C."/>
        </authorList>
    </citation>
    <scope>NUCLEOTIDE SEQUENCE [LARGE SCALE GENOMIC DNA]</scope>
    <source>
        <strain evidence="2">Cx-624</strain>
        <strain evidence="3">cx-624</strain>
    </source>
</reference>
<dbReference type="EMBL" id="JACEUX010000001">
    <property type="protein sequence ID" value="MBA5246146.1"/>
    <property type="molecule type" value="Genomic_DNA"/>
</dbReference>
<evidence type="ECO:0000313" key="2">
    <source>
        <dbReference type="EMBL" id="QMS98470.1"/>
    </source>
</evidence>
<gene>
    <name evidence="2" type="ORF">H1R16_00185</name>
    <name evidence="1" type="ORF">H2507_03090</name>
</gene>
<protein>
    <recommendedName>
        <fullName evidence="5">DUF4760 domain-containing protein</fullName>
    </recommendedName>
</protein>
<proteinExistence type="predicted"/>
<reference evidence="1" key="3">
    <citation type="submission" date="2020-07" db="EMBL/GenBank/DDBJ databases">
        <authorList>
            <person name="Yang C."/>
        </authorList>
    </citation>
    <scope>NUCLEOTIDE SEQUENCE</scope>
    <source>
        <strain evidence="1">Cx-624</strain>
    </source>
</reference>
<keyword evidence="4" id="KW-1185">Reference proteome</keyword>